<dbReference type="Gene3D" id="1.10.238.10">
    <property type="entry name" value="EF-hand"/>
    <property type="match status" value="1"/>
</dbReference>
<proteinExistence type="predicted"/>
<feature type="transmembrane region" description="Helical" evidence="6">
    <location>
        <begin position="61"/>
        <end position="83"/>
    </location>
</feature>
<dbReference type="OrthoDB" id="444119at2759"/>
<dbReference type="InterPro" id="IPR013122">
    <property type="entry name" value="PKD1_2_channel"/>
</dbReference>
<evidence type="ECO:0000259" key="7">
    <source>
        <dbReference type="PROSITE" id="PS50222"/>
    </source>
</evidence>
<dbReference type="PROSITE" id="PS00018">
    <property type="entry name" value="EF_HAND_1"/>
    <property type="match status" value="1"/>
</dbReference>
<keyword evidence="3" id="KW-0106">Calcium</keyword>
<gene>
    <name evidence="8" type="ORF">RFI_28635</name>
</gene>
<dbReference type="PANTHER" id="PTHR10877">
    <property type="entry name" value="POLYCYSTIN FAMILY MEMBER"/>
    <property type="match status" value="1"/>
</dbReference>
<feature type="domain" description="EF-hand" evidence="7">
    <location>
        <begin position="147"/>
        <end position="182"/>
    </location>
</feature>
<protein>
    <recommendedName>
        <fullName evidence="7">EF-hand domain-containing protein</fullName>
    </recommendedName>
</protein>
<dbReference type="InterPro" id="IPR002048">
    <property type="entry name" value="EF_hand_dom"/>
</dbReference>
<organism evidence="8 9">
    <name type="scientific">Reticulomyxa filosa</name>
    <dbReference type="NCBI Taxonomy" id="46433"/>
    <lineage>
        <taxon>Eukaryota</taxon>
        <taxon>Sar</taxon>
        <taxon>Rhizaria</taxon>
        <taxon>Retaria</taxon>
        <taxon>Foraminifera</taxon>
        <taxon>Monothalamids</taxon>
        <taxon>Reticulomyxidae</taxon>
        <taxon>Reticulomyxa</taxon>
    </lineage>
</organism>
<dbReference type="Pfam" id="PF13202">
    <property type="entry name" value="EF-hand_5"/>
    <property type="match status" value="2"/>
</dbReference>
<dbReference type="InterPro" id="IPR018247">
    <property type="entry name" value="EF_Hand_1_Ca_BS"/>
</dbReference>
<comment type="subcellular location">
    <subcellularLocation>
        <location evidence="1">Membrane</location>
        <topology evidence="1">Multi-pass membrane protein</topology>
    </subcellularLocation>
</comment>
<evidence type="ECO:0000256" key="4">
    <source>
        <dbReference type="ARBA" id="ARBA00022989"/>
    </source>
</evidence>
<name>X6M435_RETFI</name>
<evidence type="ECO:0000256" key="1">
    <source>
        <dbReference type="ARBA" id="ARBA00004141"/>
    </source>
</evidence>
<keyword evidence="9" id="KW-1185">Reference proteome</keyword>
<keyword evidence="4 6" id="KW-1133">Transmembrane helix</keyword>
<sequence length="342" mass="39442">MFILVLVIFFFGFGFCGFMAFSSDVDDFRSLIFAFFNMIRFVIGDVNYDALQLSSRTWGSVYYVAWSILMLLVLTNVFIAILSEAYGETIEEMSEEDKLSLGFFGMRGAMARIQQIFKNLRNVALADLDEDGDGQLDAHELANKTGWTVEDAQKFIDEHDKDKNGKLSEKEWEALMKEAEEKKQQTDMETRLATIGVAAPSSAAAGIGATNTQVSFQQYQQLSTKMNLVEELLRAQLQQTKTGTRALKEIDNKKTYKHPRKTKLVMFYFFFLHVNKKTRQSETRDGNHQLIVQKFEFDIFFRVIAWAWVKMIGFMFDFLKNFVLQYVLIKSFVAIFFFSPVT</sequence>
<dbReference type="Pfam" id="PF08016">
    <property type="entry name" value="PKD_channel"/>
    <property type="match status" value="1"/>
</dbReference>
<evidence type="ECO:0000256" key="2">
    <source>
        <dbReference type="ARBA" id="ARBA00022692"/>
    </source>
</evidence>
<feature type="transmembrane region" description="Helical" evidence="6">
    <location>
        <begin position="322"/>
        <end position="341"/>
    </location>
</feature>
<dbReference type="EMBL" id="ASPP01024726">
    <property type="protein sequence ID" value="ETO08753.1"/>
    <property type="molecule type" value="Genomic_DNA"/>
</dbReference>
<dbReference type="AlphaFoldDB" id="X6M435"/>
<dbReference type="Proteomes" id="UP000023152">
    <property type="component" value="Unassembled WGS sequence"/>
</dbReference>
<dbReference type="GO" id="GO:0016020">
    <property type="term" value="C:membrane"/>
    <property type="evidence" value="ECO:0007669"/>
    <property type="project" value="UniProtKB-SubCell"/>
</dbReference>
<dbReference type="PROSITE" id="PS50222">
    <property type="entry name" value="EF_HAND_2"/>
    <property type="match status" value="1"/>
</dbReference>
<dbReference type="SUPFAM" id="SSF47473">
    <property type="entry name" value="EF-hand"/>
    <property type="match status" value="1"/>
</dbReference>
<keyword evidence="2 6" id="KW-0812">Transmembrane</keyword>
<dbReference type="InterPro" id="IPR011992">
    <property type="entry name" value="EF-hand-dom_pair"/>
</dbReference>
<evidence type="ECO:0000256" key="6">
    <source>
        <dbReference type="SAM" id="Phobius"/>
    </source>
</evidence>
<dbReference type="InterPro" id="IPR051223">
    <property type="entry name" value="Polycystin"/>
</dbReference>
<evidence type="ECO:0000313" key="9">
    <source>
        <dbReference type="Proteomes" id="UP000023152"/>
    </source>
</evidence>
<dbReference type="Gene3D" id="1.10.287.70">
    <property type="match status" value="1"/>
</dbReference>
<evidence type="ECO:0000313" key="8">
    <source>
        <dbReference type="EMBL" id="ETO08753.1"/>
    </source>
</evidence>
<dbReference type="PANTHER" id="PTHR10877:SF183">
    <property type="entry name" value="AT14535P-RELATED"/>
    <property type="match status" value="1"/>
</dbReference>
<dbReference type="CDD" id="cd00051">
    <property type="entry name" value="EFh"/>
    <property type="match status" value="1"/>
</dbReference>
<evidence type="ECO:0000256" key="3">
    <source>
        <dbReference type="ARBA" id="ARBA00022837"/>
    </source>
</evidence>
<keyword evidence="5 6" id="KW-0472">Membrane</keyword>
<reference evidence="8 9" key="1">
    <citation type="journal article" date="2013" name="Curr. Biol.">
        <title>The Genome of the Foraminiferan Reticulomyxa filosa.</title>
        <authorList>
            <person name="Glockner G."/>
            <person name="Hulsmann N."/>
            <person name="Schleicher M."/>
            <person name="Noegel A.A."/>
            <person name="Eichinger L."/>
            <person name="Gallinger C."/>
            <person name="Pawlowski J."/>
            <person name="Sierra R."/>
            <person name="Euteneuer U."/>
            <person name="Pillet L."/>
            <person name="Moustafa A."/>
            <person name="Platzer M."/>
            <person name="Groth M."/>
            <person name="Szafranski K."/>
            <person name="Schliwa M."/>
        </authorList>
    </citation>
    <scope>NUCLEOTIDE SEQUENCE [LARGE SCALE GENOMIC DNA]</scope>
</reference>
<evidence type="ECO:0000256" key="5">
    <source>
        <dbReference type="ARBA" id="ARBA00023136"/>
    </source>
</evidence>
<accession>X6M435</accession>
<dbReference type="GO" id="GO:0005509">
    <property type="term" value="F:calcium ion binding"/>
    <property type="evidence" value="ECO:0007669"/>
    <property type="project" value="InterPro"/>
</dbReference>
<comment type="caution">
    <text evidence="8">The sequence shown here is derived from an EMBL/GenBank/DDBJ whole genome shotgun (WGS) entry which is preliminary data.</text>
</comment>